<dbReference type="Gene3D" id="3.40.630.30">
    <property type="match status" value="1"/>
</dbReference>
<evidence type="ECO:0000256" key="2">
    <source>
        <dbReference type="ARBA" id="ARBA00005102"/>
    </source>
</evidence>
<dbReference type="GO" id="GO:0046677">
    <property type="term" value="P:response to antibiotic"/>
    <property type="evidence" value="ECO:0007669"/>
    <property type="project" value="UniProtKB-KW"/>
</dbReference>
<evidence type="ECO:0000256" key="1">
    <source>
        <dbReference type="ARBA" id="ARBA00003818"/>
    </source>
</evidence>
<evidence type="ECO:0000256" key="3">
    <source>
        <dbReference type="ARBA" id="ARBA00020586"/>
    </source>
</evidence>
<protein>
    <recommendedName>
        <fullName evidence="3">Lysine N-acyltransferase MbtK</fullName>
    </recommendedName>
    <alternativeName>
        <fullName evidence="5">Mycobactin synthase protein K</fullName>
    </alternativeName>
</protein>
<gene>
    <name evidence="7" type="ORF">GU90_11435</name>
</gene>
<evidence type="ECO:0000259" key="6">
    <source>
        <dbReference type="PROSITE" id="PS51186"/>
    </source>
</evidence>
<comment type="function">
    <text evidence="1">Acyltransferase required for the direct transfer of medium- to long-chain fatty acyl moieties from a carrier protein (MbtL) on to the epsilon-amino group of lysine residue in the mycobactin core.</text>
</comment>
<dbReference type="InterPro" id="IPR000182">
    <property type="entry name" value="GNAT_dom"/>
</dbReference>
<dbReference type="Pfam" id="PF13523">
    <property type="entry name" value="Acetyltransf_8"/>
    <property type="match status" value="1"/>
</dbReference>
<comment type="caution">
    <text evidence="7">The sequence shown here is derived from an EMBL/GenBank/DDBJ whole genome shotgun (WGS) entry which is preliminary data.</text>
</comment>
<dbReference type="AlphaFoldDB" id="A0A073AXM5"/>
<accession>A0A073AXM5</accession>
<dbReference type="PANTHER" id="PTHR31438:SF1">
    <property type="entry name" value="LYSINE N-ACYLTRANSFERASE C17G9.06C-RELATED"/>
    <property type="match status" value="1"/>
</dbReference>
<dbReference type="InterPro" id="IPR019432">
    <property type="entry name" value="Acyltransferase_MbtK/IucB-like"/>
</dbReference>
<dbReference type="SUPFAM" id="SSF55729">
    <property type="entry name" value="Acyl-CoA N-acyltransferases (Nat)"/>
    <property type="match status" value="1"/>
</dbReference>
<feature type="domain" description="N-acetyltransferase" evidence="6">
    <location>
        <begin position="276"/>
        <end position="440"/>
    </location>
</feature>
<evidence type="ECO:0000256" key="5">
    <source>
        <dbReference type="ARBA" id="ARBA00031122"/>
    </source>
</evidence>
<name>A0A073AXM5_9PSEU</name>
<reference evidence="7 8" key="1">
    <citation type="submission" date="2014-06" db="EMBL/GenBank/DDBJ databases">
        <title>Saccharopolyspora rectivirgula DSM-43113 Genome sequencing.</title>
        <authorList>
            <person name="Barrera C."/>
            <person name="Millon L."/>
            <person name="Rognon B."/>
            <person name="Zaugg C."/>
            <person name="Monod M."/>
        </authorList>
    </citation>
    <scope>NUCLEOTIDE SEQUENCE [LARGE SCALE GENOMIC DNA]</scope>
    <source>
        <strain evidence="7 8">DSM 43113</strain>
    </source>
</reference>
<dbReference type="STRING" id="28042.GU90_11435"/>
<sequence>MVGRAHQRSSALLRRWLAETHTPVTEGPLEVAVGPLRLRTDVGYASPTGAHGFGPVRVINGKCPVAVAEPVLLAAACAADAQARALPSDPINDPASGSLVDWAVRAPLRGEIDPLELNAELAALACNISDAGQARSWLAGHVESRLLPVLRARAADVPEEVTAELLTGELFAVIGVLGRRGVVPERELLDELAGLLPKIAEAYPETERLIDRWLAAPTVTARAALNGSGLRYRDGGEVRLQPVAFEVPNPLWQRPAEEVPGVPVPDLGEGWSLRPVELTGADGGPDAALVHRWMNTEHVAVNWHQDWPLDKWRAELETQLGGAHSLPCIVSRDGREVAYLELYRVTRDKLARCYPHHPHDLGVHIAIGEPDAIGRGFGSALLRAVAEGLLAADPQCRRVVAEPNVHNAASVRAFTKAGFRKTAEIGLPNKNSALMVFERG</sequence>
<keyword evidence="8" id="KW-1185">Reference proteome</keyword>
<comment type="pathway">
    <text evidence="2">Siderophore biosynthesis; mycobactin biosynthesis.</text>
</comment>
<dbReference type="GO" id="GO:0016410">
    <property type="term" value="F:N-acyltransferase activity"/>
    <property type="evidence" value="ECO:0007669"/>
    <property type="project" value="TreeGrafter"/>
</dbReference>
<dbReference type="SMART" id="SM01006">
    <property type="entry name" value="AlcB"/>
    <property type="match status" value="1"/>
</dbReference>
<dbReference type="GO" id="GO:0019290">
    <property type="term" value="P:siderophore biosynthetic process"/>
    <property type="evidence" value="ECO:0007669"/>
    <property type="project" value="InterPro"/>
</dbReference>
<proteinExistence type="predicted"/>
<organism evidence="7 8">
    <name type="scientific">Saccharopolyspora rectivirgula</name>
    <dbReference type="NCBI Taxonomy" id="28042"/>
    <lineage>
        <taxon>Bacteria</taxon>
        <taxon>Bacillati</taxon>
        <taxon>Actinomycetota</taxon>
        <taxon>Actinomycetes</taxon>
        <taxon>Pseudonocardiales</taxon>
        <taxon>Pseudonocardiaceae</taxon>
        <taxon>Saccharopolyspora</taxon>
    </lineage>
</organism>
<dbReference type="PROSITE" id="PS51186">
    <property type="entry name" value="GNAT"/>
    <property type="match status" value="1"/>
</dbReference>
<dbReference type="Proteomes" id="UP000031419">
    <property type="component" value="Unassembled WGS sequence"/>
</dbReference>
<evidence type="ECO:0000313" key="8">
    <source>
        <dbReference type="Proteomes" id="UP000031419"/>
    </source>
</evidence>
<keyword evidence="4" id="KW-0046">Antibiotic resistance</keyword>
<dbReference type="eggNOG" id="COG1670">
    <property type="taxonomic scope" value="Bacteria"/>
</dbReference>
<evidence type="ECO:0000256" key="4">
    <source>
        <dbReference type="ARBA" id="ARBA00023251"/>
    </source>
</evidence>
<dbReference type="UniPathway" id="UPA00011"/>
<evidence type="ECO:0000313" key="7">
    <source>
        <dbReference type="EMBL" id="KEI44086.1"/>
    </source>
</evidence>
<dbReference type="EMBL" id="JNVU01000029">
    <property type="protein sequence ID" value="KEI44086.1"/>
    <property type="molecule type" value="Genomic_DNA"/>
</dbReference>
<dbReference type="PANTHER" id="PTHR31438">
    <property type="entry name" value="LYSINE N-ACYLTRANSFERASE C17G9.06C-RELATED"/>
    <property type="match status" value="1"/>
</dbReference>
<dbReference type="InterPro" id="IPR016181">
    <property type="entry name" value="Acyl_CoA_acyltransferase"/>
</dbReference>